<evidence type="ECO:0000313" key="1">
    <source>
        <dbReference type="EnsemblPlants" id="ONIVA04G04480.1"/>
    </source>
</evidence>
<accession>A0A0E0GYH7</accession>
<name>A0A0E0GYH7_ORYNI</name>
<dbReference type="HOGENOM" id="CLU_2658735_0_0_1"/>
<sequence>MVLLKCQLAGIKEYQRQPATNRMLPENELKLQPTMRKFQAEKSRFSLIGTPELKKWLWSAYVLPLLELKDHIVTAT</sequence>
<reference evidence="1" key="2">
    <citation type="submission" date="2018-04" db="EMBL/GenBank/DDBJ databases">
        <title>OnivRS2 (Oryza nivara Reference Sequence Version 2).</title>
        <authorList>
            <person name="Zhang J."/>
            <person name="Kudrna D."/>
            <person name="Lee S."/>
            <person name="Talag J."/>
            <person name="Rajasekar S."/>
            <person name="Welchert J."/>
            <person name="Hsing Y.-I."/>
            <person name="Wing R.A."/>
        </authorList>
    </citation>
    <scope>NUCLEOTIDE SEQUENCE [LARGE SCALE GENOMIC DNA]</scope>
    <source>
        <strain evidence="1">SL10</strain>
    </source>
</reference>
<keyword evidence="2" id="KW-1185">Reference proteome</keyword>
<dbReference type="Proteomes" id="UP000006591">
    <property type="component" value="Chromosome 4"/>
</dbReference>
<dbReference type="EnsemblPlants" id="ONIVA04G04480.1">
    <property type="protein sequence ID" value="ONIVA04G04480.1"/>
    <property type="gene ID" value="ONIVA04G04480"/>
</dbReference>
<proteinExistence type="predicted"/>
<reference evidence="1" key="1">
    <citation type="submission" date="2015-04" db="UniProtKB">
        <authorList>
            <consortium name="EnsemblPlants"/>
        </authorList>
    </citation>
    <scope>IDENTIFICATION</scope>
    <source>
        <strain evidence="1">SL10</strain>
    </source>
</reference>
<dbReference type="Gramene" id="ONIVA04G04480.1">
    <property type="protein sequence ID" value="ONIVA04G04480.1"/>
    <property type="gene ID" value="ONIVA04G04480"/>
</dbReference>
<evidence type="ECO:0000313" key="2">
    <source>
        <dbReference type="Proteomes" id="UP000006591"/>
    </source>
</evidence>
<dbReference type="AlphaFoldDB" id="A0A0E0GYH7"/>
<organism evidence="1">
    <name type="scientific">Oryza nivara</name>
    <name type="common">Indian wild rice</name>
    <name type="synonym">Oryza sativa f. spontanea</name>
    <dbReference type="NCBI Taxonomy" id="4536"/>
    <lineage>
        <taxon>Eukaryota</taxon>
        <taxon>Viridiplantae</taxon>
        <taxon>Streptophyta</taxon>
        <taxon>Embryophyta</taxon>
        <taxon>Tracheophyta</taxon>
        <taxon>Spermatophyta</taxon>
        <taxon>Magnoliopsida</taxon>
        <taxon>Liliopsida</taxon>
        <taxon>Poales</taxon>
        <taxon>Poaceae</taxon>
        <taxon>BOP clade</taxon>
        <taxon>Oryzoideae</taxon>
        <taxon>Oryzeae</taxon>
        <taxon>Oryzinae</taxon>
        <taxon>Oryza</taxon>
    </lineage>
</organism>
<protein>
    <submittedName>
        <fullName evidence="1">Uncharacterized protein</fullName>
    </submittedName>
</protein>